<protein>
    <submittedName>
        <fullName evidence="3">Uncharacterized protein</fullName>
    </submittedName>
</protein>
<feature type="region of interest" description="Disordered" evidence="1">
    <location>
        <begin position="200"/>
        <end position="248"/>
    </location>
</feature>
<sequence>MWSLIVFLIVYHFCSRLSDATGIPVIIQSGMVKNGGQFEDASNSALSLQKGVTNFDGNEGFNKLYEKKLLDSALNTRYGEQSNVKNDHLDAKHYNTGIMFNKNGVEGTNLEDKVQHKKGHHKNGFHNSYHKDEVGSNSSFYDDGDSEGGQHVFKNNQGTYANALEDSKRGDHLDSSSYNNERGNQGHYVNGENYAHDANNLQNHNRKQYYDDRRNDDRRNSGRRYGDQNNYNGETYYNKPYIPSGHLDSPRRRITIYEDPRYEAHPNQRYTDDYVELDVRPARNNHFNRPPPLDYF</sequence>
<keyword evidence="4" id="KW-1185">Reference proteome</keyword>
<evidence type="ECO:0000256" key="1">
    <source>
        <dbReference type="SAM" id="MobiDB-lite"/>
    </source>
</evidence>
<name>A0A9P0G859_9CUCU</name>
<reference evidence="3" key="1">
    <citation type="submission" date="2022-01" db="EMBL/GenBank/DDBJ databases">
        <authorList>
            <person name="King R."/>
        </authorList>
    </citation>
    <scope>NUCLEOTIDE SEQUENCE</scope>
</reference>
<organism evidence="3 4">
    <name type="scientific">Psylliodes chrysocephalus</name>
    <dbReference type="NCBI Taxonomy" id="3402493"/>
    <lineage>
        <taxon>Eukaryota</taxon>
        <taxon>Metazoa</taxon>
        <taxon>Ecdysozoa</taxon>
        <taxon>Arthropoda</taxon>
        <taxon>Hexapoda</taxon>
        <taxon>Insecta</taxon>
        <taxon>Pterygota</taxon>
        <taxon>Neoptera</taxon>
        <taxon>Endopterygota</taxon>
        <taxon>Coleoptera</taxon>
        <taxon>Polyphaga</taxon>
        <taxon>Cucujiformia</taxon>
        <taxon>Chrysomeloidea</taxon>
        <taxon>Chrysomelidae</taxon>
        <taxon>Galerucinae</taxon>
        <taxon>Alticini</taxon>
        <taxon>Psylliodes</taxon>
    </lineage>
</organism>
<feature type="signal peptide" evidence="2">
    <location>
        <begin position="1"/>
        <end position="20"/>
    </location>
</feature>
<feature type="region of interest" description="Disordered" evidence="1">
    <location>
        <begin position="115"/>
        <end position="154"/>
    </location>
</feature>
<keyword evidence="2" id="KW-0732">Signal</keyword>
<dbReference type="Proteomes" id="UP001153636">
    <property type="component" value="Chromosome 10"/>
</dbReference>
<dbReference type="AlphaFoldDB" id="A0A9P0G859"/>
<dbReference type="InterPro" id="IPR031959">
    <property type="entry name" value="DUF4779"/>
</dbReference>
<evidence type="ECO:0000256" key="2">
    <source>
        <dbReference type="SAM" id="SignalP"/>
    </source>
</evidence>
<feature type="chain" id="PRO_5040282479" evidence="2">
    <location>
        <begin position="21"/>
        <end position="296"/>
    </location>
</feature>
<proteinExistence type="predicted"/>
<gene>
    <name evidence="3" type="ORF">PSYICH_LOCUS2279</name>
</gene>
<accession>A0A9P0G859</accession>
<feature type="region of interest" description="Disordered" evidence="1">
    <location>
        <begin position="166"/>
        <end position="188"/>
    </location>
</feature>
<dbReference type="Pfam" id="PF16009">
    <property type="entry name" value="DUF4779"/>
    <property type="match status" value="1"/>
</dbReference>
<dbReference type="OrthoDB" id="6620482at2759"/>
<dbReference type="EMBL" id="OV651822">
    <property type="protein sequence ID" value="CAH1100222.1"/>
    <property type="molecule type" value="Genomic_DNA"/>
</dbReference>
<evidence type="ECO:0000313" key="3">
    <source>
        <dbReference type="EMBL" id="CAH1100222.1"/>
    </source>
</evidence>
<feature type="compositionally biased region" description="Basic residues" evidence="1">
    <location>
        <begin position="115"/>
        <end position="124"/>
    </location>
</feature>
<evidence type="ECO:0000313" key="4">
    <source>
        <dbReference type="Proteomes" id="UP001153636"/>
    </source>
</evidence>
<feature type="compositionally biased region" description="Basic and acidic residues" evidence="1">
    <location>
        <begin position="208"/>
        <end position="226"/>
    </location>
</feature>